<evidence type="ECO:0000313" key="3">
    <source>
        <dbReference type="Proteomes" id="UP000800094"/>
    </source>
</evidence>
<reference evidence="2" key="1">
    <citation type="journal article" date="2020" name="Stud. Mycol.">
        <title>101 Dothideomycetes genomes: a test case for predicting lifestyles and emergence of pathogens.</title>
        <authorList>
            <person name="Haridas S."/>
            <person name="Albert R."/>
            <person name="Binder M."/>
            <person name="Bloem J."/>
            <person name="Labutti K."/>
            <person name="Salamov A."/>
            <person name="Andreopoulos B."/>
            <person name="Baker S."/>
            <person name="Barry K."/>
            <person name="Bills G."/>
            <person name="Bluhm B."/>
            <person name="Cannon C."/>
            <person name="Castanera R."/>
            <person name="Culley D."/>
            <person name="Daum C."/>
            <person name="Ezra D."/>
            <person name="Gonzalez J."/>
            <person name="Henrissat B."/>
            <person name="Kuo A."/>
            <person name="Liang C."/>
            <person name="Lipzen A."/>
            <person name="Lutzoni F."/>
            <person name="Magnuson J."/>
            <person name="Mondo S."/>
            <person name="Nolan M."/>
            <person name="Ohm R."/>
            <person name="Pangilinan J."/>
            <person name="Park H.-J."/>
            <person name="Ramirez L."/>
            <person name="Alfaro M."/>
            <person name="Sun H."/>
            <person name="Tritt A."/>
            <person name="Yoshinaga Y."/>
            <person name="Zwiers L.-H."/>
            <person name="Turgeon B."/>
            <person name="Goodwin S."/>
            <person name="Spatafora J."/>
            <person name="Crous P."/>
            <person name="Grigoriev I."/>
        </authorList>
    </citation>
    <scope>NUCLEOTIDE SEQUENCE</scope>
    <source>
        <strain evidence="2">CBS 122368</strain>
    </source>
</reference>
<feature type="domain" description="PD-(D/E)XK nuclease-like" evidence="1">
    <location>
        <begin position="15"/>
        <end position="173"/>
    </location>
</feature>
<protein>
    <recommendedName>
        <fullName evidence="1">PD-(D/E)XK nuclease-like domain-containing protein</fullName>
    </recommendedName>
</protein>
<proteinExistence type="predicted"/>
<gene>
    <name evidence="2" type="ORF">BU26DRAFT_599997</name>
</gene>
<dbReference type="GeneID" id="54588468"/>
<dbReference type="RefSeq" id="XP_033689203.1">
    <property type="nucleotide sequence ID" value="XM_033835138.1"/>
</dbReference>
<sequence>MELAMKLYGNAKFKLESVQSQNIQSRYLSTIPEPTSASPNRRVALTRKTDFCFSYSYFDPHFAELYTQLAAANTPVRLGLFLGIEVKLENGDLKEAELQITIWMAANLRKKIELGHLAFPVSDVPPTPDDVADNATSSADKVGANVRPLHLIEPALTIIGNEHKVYYAYPSSAEGDIRVLGPDEKFAPLTTRSV</sequence>
<keyword evidence="3" id="KW-1185">Reference proteome</keyword>
<organism evidence="2 3">
    <name type="scientific">Trematosphaeria pertusa</name>
    <dbReference type="NCBI Taxonomy" id="390896"/>
    <lineage>
        <taxon>Eukaryota</taxon>
        <taxon>Fungi</taxon>
        <taxon>Dikarya</taxon>
        <taxon>Ascomycota</taxon>
        <taxon>Pezizomycotina</taxon>
        <taxon>Dothideomycetes</taxon>
        <taxon>Pleosporomycetidae</taxon>
        <taxon>Pleosporales</taxon>
        <taxon>Massarineae</taxon>
        <taxon>Trematosphaeriaceae</taxon>
        <taxon>Trematosphaeria</taxon>
    </lineage>
</organism>
<dbReference type="AlphaFoldDB" id="A0A6A6IUV0"/>
<evidence type="ECO:0000259" key="1">
    <source>
        <dbReference type="Pfam" id="PF20516"/>
    </source>
</evidence>
<dbReference type="Proteomes" id="UP000800094">
    <property type="component" value="Unassembled WGS sequence"/>
</dbReference>
<evidence type="ECO:0000313" key="2">
    <source>
        <dbReference type="EMBL" id="KAF2254199.1"/>
    </source>
</evidence>
<dbReference type="Pfam" id="PF20516">
    <property type="entry name" value="PDDEXK_12"/>
    <property type="match status" value="1"/>
</dbReference>
<dbReference type="EMBL" id="ML987190">
    <property type="protein sequence ID" value="KAF2254199.1"/>
    <property type="molecule type" value="Genomic_DNA"/>
</dbReference>
<accession>A0A6A6IUV0</accession>
<name>A0A6A6IUV0_9PLEO</name>
<dbReference type="OrthoDB" id="4161186at2759"/>
<dbReference type="InterPro" id="IPR046797">
    <property type="entry name" value="PDDEXK_12"/>
</dbReference>